<gene>
    <name evidence="1" type="ORF">PZA18_24410</name>
</gene>
<keyword evidence="2" id="KW-1185">Reference proteome</keyword>
<comment type="caution">
    <text evidence="1">The sequence shown here is derived from an EMBL/GenBank/DDBJ whole genome shotgun (WGS) entry which is preliminary data.</text>
</comment>
<name>A0ABT7E4L5_9NEIS</name>
<feature type="non-terminal residue" evidence="1">
    <location>
        <position position="124"/>
    </location>
</feature>
<sequence length="124" mass="12975">RTVPAADQAAARLDTLLSQYASADDPIRSLSAETAAPAVRLAAAEAAVGEPVAEAPLLDGEISAPGEQDAYEFELSQDGPVLIDSLATPELHWQLSQGEHTLASGPLSGEDRLLALRAGRYRLT</sequence>
<reference evidence="1" key="1">
    <citation type="submission" date="2023-03" db="EMBL/GenBank/DDBJ databases">
        <title>Chitinimonas shenzhenensis gen. nov., sp. nov., a novel member of family Burkholderiaceae isolated from activated sludge collected in Shen Zhen, China.</title>
        <authorList>
            <person name="Wang X."/>
        </authorList>
    </citation>
    <scope>NUCLEOTIDE SEQUENCE</scope>
    <source>
        <strain evidence="1">DQS-5</strain>
    </source>
</reference>
<organism evidence="1 2">
    <name type="scientific">Parachitinimonas caeni</name>
    <dbReference type="NCBI Taxonomy" id="3031301"/>
    <lineage>
        <taxon>Bacteria</taxon>
        <taxon>Pseudomonadati</taxon>
        <taxon>Pseudomonadota</taxon>
        <taxon>Betaproteobacteria</taxon>
        <taxon>Neisseriales</taxon>
        <taxon>Chitinibacteraceae</taxon>
        <taxon>Parachitinimonas</taxon>
    </lineage>
</organism>
<protein>
    <submittedName>
        <fullName evidence="1">Uncharacterized protein</fullName>
    </submittedName>
</protein>
<evidence type="ECO:0000313" key="2">
    <source>
        <dbReference type="Proteomes" id="UP001172778"/>
    </source>
</evidence>
<feature type="non-terminal residue" evidence="1">
    <location>
        <position position="1"/>
    </location>
</feature>
<dbReference type="EMBL" id="JARRAF010000220">
    <property type="protein sequence ID" value="MDK2127184.1"/>
    <property type="molecule type" value="Genomic_DNA"/>
</dbReference>
<proteinExistence type="predicted"/>
<dbReference type="Proteomes" id="UP001172778">
    <property type="component" value="Unassembled WGS sequence"/>
</dbReference>
<evidence type="ECO:0000313" key="1">
    <source>
        <dbReference type="EMBL" id="MDK2127184.1"/>
    </source>
</evidence>
<dbReference type="RefSeq" id="WP_284103481.1">
    <property type="nucleotide sequence ID" value="NZ_JARRAF010000220.1"/>
</dbReference>
<accession>A0ABT7E4L5</accession>